<accession>A0A7W7PEF4</accession>
<protein>
    <submittedName>
        <fullName evidence="2">Uncharacterized protein</fullName>
    </submittedName>
</protein>
<comment type="caution">
    <text evidence="2">The sequence shown here is derived from an EMBL/GenBank/DDBJ whole genome shotgun (WGS) entry which is preliminary data.</text>
</comment>
<feature type="region of interest" description="Disordered" evidence="1">
    <location>
        <begin position="53"/>
        <end position="72"/>
    </location>
</feature>
<evidence type="ECO:0000313" key="2">
    <source>
        <dbReference type="EMBL" id="MBB4886999.1"/>
    </source>
</evidence>
<dbReference type="RefSeq" id="WP_221495063.1">
    <property type="nucleotide sequence ID" value="NZ_BMRW01000005.1"/>
</dbReference>
<sequence>MRDLMARWFGWVRALSGAGEPPGPAPAAPQPEPSSPYHLWVTPHGIDVRPRRSYEGQVAPPGKTYEPEPGDLVHDTVRDCAGIVMGHEGPRFQLRPLGGGVEWEVAPVDIRPLSQVERLSARVAEANNRSTWGAVHRV</sequence>
<dbReference type="Proteomes" id="UP000556436">
    <property type="component" value="Unassembled WGS sequence"/>
</dbReference>
<keyword evidence="3" id="KW-1185">Reference proteome</keyword>
<name>A0A7W7PEF4_STRNE</name>
<organism evidence="2 3">
    <name type="scientific">Streptomyces netropsis</name>
    <name type="common">Streptoverticillium netropsis</name>
    <dbReference type="NCBI Taxonomy" id="55404"/>
    <lineage>
        <taxon>Bacteria</taxon>
        <taxon>Bacillati</taxon>
        <taxon>Actinomycetota</taxon>
        <taxon>Actinomycetes</taxon>
        <taxon>Kitasatosporales</taxon>
        <taxon>Streptomycetaceae</taxon>
        <taxon>Streptomyces</taxon>
    </lineage>
</organism>
<evidence type="ECO:0000256" key="1">
    <source>
        <dbReference type="SAM" id="MobiDB-lite"/>
    </source>
</evidence>
<dbReference type="EMBL" id="JACHJG010000005">
    <property type="protein sequence ID" value="MBB4886999.1"/>
    <property type="molecule type" value="Genomic_DNA"/>
</dbReference>
<proteinExistence type="predicted"/>
<gene>
    <name evidence="2" type="ORF">FHS38_003044</name>
</gene>
<dbReference type="AlphaFoldDB" id="A0A7W7PEF4"/>
<evidence type="ECO:0000313" key="3">
    <source>
        <dbReference type="Proteomes" id="UP000556436"/>
    </source>
</evidence>
<reference evidence="2 3" key="1">
    <citation type="submission" date="2020-08" db="EMBL/GenBank/DDBJ databases">
        <title>Genomic Encyclopedia of Type Strains, Phase III (KMG-III): the genomes of soil and plant-associated and newly described type strains.</title>
        <authorList>
            <person name="Whitman W."/>
        </authorList>
    </citation>
    <scope>NUCLEOTIDE SEQUENCE [LARGE SCALE GENOMIC DNA]</scope>
    <source>
        <strain evidence="2 3">CECT 3265</strain>
    </source>
</reference>